<dbReference type="Proteomes" id="UP000241507">
    <property type="component" value="Chromosome"/>
</dbReference>
<accession>A0A2R3Z307</accession>
<sequence>MIPKKTALLAGIFFLFIANINAQKSELSVEKIMQDPLWMGTFPSDVNWGIESENIYFDYNPEGNLSDSIYKIKVQNPQKILKVSPEEKRNRIPSNGDFNDKRTEKVYSENGDLFIYNLKSSAKKELLDLPSDIRNPEFLIDNDELSFRAKNNAYVYDLKSGFIKRLTHIDEGAPKKKKEEKLSAKNEYLEKENLDLLQVVRERNEKQEKAKEYRESNAPEEPYTFYLDDQDLRTLKVSPNAKYAAFNLIKQENGKSTEVPNYVDKSGYTTDISSRSKVGDMDYHSKLAVYNFEKDTVYIPDFTNLPGISALPDYAADYPDREWKKEAREVIPTSFYFSPDGKKLIANLRSTDNKDRWIVLIDPKDGSVKNLDHQRDEAWLAGPGIGYTYWGGETLGWLPDSRYIFFQSEETGYSNLYILNIETGKKKNLTPGDYEVFDSFISNDEKHWYFTSSEVDPGERHFYRMPLMGGKMEKLTSMTGNNEVTLSPDEKYMAIRYSYMNKPWELYLKKTKANAKPMQVTNGQSEAFASYNWRKPQLIRFEARDGQMVPARLYVPDEKVKNNAAIVFVHGAGYLQNVHKWWSSYFREYMFNNLLTDLGYTVIDIDYRGSAGYGRDWRTAIYRHMGGKDLTDQVDGVKFLIENYDIDPDKVGIYGGSYGGFITLMAMFTQPETFKAGAALRSVTDWAHYNHGYTSDILNEPSEDPIAYRRSSPIYFAEGLQGNLLIAHGMVDTNVHFQDVVRLTQRLIELGKDDWELAVYPVENHGFVEPSSWTDEYSRILELFNESLLNKTGTPPSKNTR</sequence>
<keyword evidence="2" id="KW-0732">Signal</keyword>
<dbReference type="GO" id="GO:0006508">
    <property type="term" value="P:proteolysis"/>
    <property type="evidence" value="ECO:0007669"/>
    <property type="project" value="InterPro"/>
</dbReference>
<dbReference type="OrthoDB" id="9812921at2"/>
<dbReference type="EMBL" id="CP028136">
    <property type="protein sequence ID" value="AVR44651.1"/>
    <property type="molecule type" value="Genomic_DNA"/>
</dbReference>
<dbReference type="AlphaFoldDB" id="A0A2R3Z307"/>
<dbReference type="PANTHER" id="PTHR11731:SF193">
    <property type="entry name" value="DIPEPTIDYL PEPTIDASE 9"/>
    <property type="match status" value="1"/>
</dbReference>
<proteinExistence type="predicted"/>
<gene>
    <name evidence="5" type="ORF">C7S20_04895</name>
</gene>
<protein>
    <submittedName>
        <fullName evidence="5">S9 family peptidase</fullName>
    </submittedName>
</protein>
<feature type="domain" description="Peptidase S9 prolyl oligopeptidase catalytic" evidence="3">
    <location>
        <begin position="594"/>
        <end position="788"/>
    </location>
</feature>
<dbReference type="PANTHER" id="PTHR11731">
    <property type="entry name" value="PROTEASE FAMILY S9B,C DIPEPTIDYL-PEPTIDASE IV-RELATED"/>
    <property type="match status" value="1"/>
</dbReference>
<feature type="coiled-coil region" evidence="1">
    <location>
        <begin position="189"/>
        <end position="216"/>
    </location>
</feature>
<dbReference type="GO" id="GO:0008239">
    <property type="term" value="F:dipeptidyl-peptidase activity"/>
    <property type="evidence" value="ECO:0007669"/>
    <property type="project" value="TreeGrafter"/>
</dbReference>
<reference evidence="6" key="1">
    <citation type="submission" date="2018-03" db="EMBL/GenBank/DDBJ databases">
        <title>Gramella fulva sp. nov., isolated from a dry surface of tidal flat.</title>
        <authorList>
            <person name="Hwang S.H."/>
            <person name="Hwang W.M."/>
            <person name="Kang K."/>
            <person name="Ahn T.-Y."/>
        </authorList>
    </citation>
    <scope>NUCLEOTIDE SEQUENCE [LARGE SCALE GENOMIC DNA]</scope>
    <source>
        <strain evidence="6">SH35</strain>
    </source>
</reference>
<evidence type="ECO:0000259" key="4">
    <source>
        <dbReference type="Pfam" id="PF00930"/>
    </source>
</evidence>
<dbReference type="RefSeq" id="WP_107011429.1">
    <property type="nucleotide sequence ID" value="NZ_CP028136.1"/>
</dbReference>
<organism evidence="5 6">
    <name type="scientific">Christiangramia fulva</name>
    <dbReference type="NCBI Taxonomy" id="2126553"/>
    <lineage>
        <taxon>Bacteria</taxon>
        <taxon>Pseudomonadati</taxon>
        <taxon>Bacteroidota</taxon>
        <taxon>Flavobacteriia</taxon>
        <taxon>Flavobacteriales</taxon>
        <taxon>Flavobacteriaceae</taxon>
        <taxon>Christiangramia</taxon>
    </lineage>
</organism>
<dbReference type="SUPFAM" id="SSF53474">
    <property type="entry name" value="alpha/beta-Hydrolases"/>
    <property type="match status" value="1"/>
</dbReference>
<feature type="domain" description="Dipeptidylpeptidase IV N-terminal" evidence="4">
    <location>
        <begin position="238"/>
        <end position="504"/>
    </location>
</feature>
<keyword evidence="1" id="KW-0175">Coiled coil</keyword>
<dbReference type="SUPFAM" id="SSF82171">
    <property type="entry name" value="DPP6 N-terminal domain-like"/>
    <property type="match status" value="1"/>
</dbReference>
<dbReference type="KEGG" id="grs:C7S20_04895"/>
<name>A0A2R3Z307_9FLAO</name>
<dbReference type="Pfam" id="PF00326">
    <property type="entry name" value="Peptidase_S9"/>
    <property type="match status" value="1"/>
</dbReference>
<dbReference type="InterPro" id="IPR029058">
    <property type="entry name" value="AB_hydrolase_fold"/>
</dbReference>
<feature type="chain" id="PRO_5015339634" evidence="2">
    <location>
        <begin position="23"/>
        <end position="801"/>
    </location>
</feature>
<dbReference type="GO" id="GO:0008236">
    <property type="term" value="F:serine-type peptidase activity"/>
    <property type="evidence" value="ECO:0007669"/>
    <property type="project" value="InterPro"/>
</dbReference>
<evidence type="ECO:0000313" key="5">
    <source>
        <dbReference type="EMBL" id="AVR44651.1"/>
    </source>
</evidence>
<dbReference type="InterPro" id="IPR002469">
    <property type="entry name" value="Peptidase_S9B_N"/>
</dbReference>
<feature type="signal peptide" evidence="2">
    <location>
        <begin position="1"/>
        <end position="22"/>
    </location>
</feature>
<dbReference type="Gene3D" id="3.40.50.1820">
    <property type="entry name" value="alpha/beta hydrolase"/>
    <property type="match status" value="1"/>
</dbReference>
<evidence type="ECO:0000259" key="3">
    <source>
        <dbReference type="Pfam" id="PF00326"/>
    </source>
</evidence>
<evidence type="ECO:0000256" key="1">
    <source>
        <dbReference type="SAM" id="Coils"/>
    </source>
</evidence>
<dbReference type="Pfam" id="PF00930">
    <property type="entry name" value="DPPIV_N"/>
    <property type="match status" value="1"/>
</dbReference>
<evidence type="ECO:0000256" key="2">
    <source>
        <dbReference type="SAM" id="SignalP"/>
    </source>
</evidence>
<dbReference type="InterPro" id="IPR050278">
    <property type="entry name" value="Serine_Prot_S9B/DPPIV"/>
</dbReference>
<dbReference type="Gene3D" id="2.140.10.30">
    <property type="entry name" value="Dipeptidylpeptidase IV, N-terminal domain"/>
    <property type="match status" value="2"/>
</dbReference>
<keyword evidence="6" id="KW-1185">Reference proteome</keyword>
<dbReference type="InterPro" id="IPR001375">
    <property type="entry name" value="Peptidase_S9_cat"/>
</dbReference>
<evidence type="ECO:0000313" key="6">
    <source>
        <dbReference type="Proteomes" id="UP000241507"/>
    </source>
</evidence>